<reference evidence="7 8" key="1">
    <citation type="submission" date="2020-07" db="EMBL/GenBank/DDBJ databases">
        <title>Sequencing the genomes of 1000 actinobacteria strains.</title>
        <authorList>
            <person name="Klenk H.-P."/>
        </authorList>
    </citation>
    <scope>NUCLEOTIDE SEQUENCE [LARGE SCALE GENOMIC DNA]</scope>
    <source>
        <strain evidence="7 8">CXB654</strain>
    </source>
</reference>
<comment type="caution">
    <text evidence="7">The sequence shown here is derived from an EMBL/GenBank/DDBJ whole genome shotgun (WGS) entry which is preliminary data.</text>
</comment>
<evidence type="ECO:0000256" key="3">
    <source>
        <dbReference type="ARBA" id="ARBA00022763"/>
    </source>
</evidence>
<dbReference type="Proteomes" id="UP000589036">
    <property type="component" value="Unassembled WGS sequence"/>
</dbReference>
<keyword evidence="4" id="KW-0234">DNA repair</keyword>
<dbReference type="EC" id="3.2.2.21" evidence="2"/>
<dbReference type="CDD" id="cd00056">
    <property type="entry name" value="ENDO3c"/>
    <property type="match status" value="1"/>
</dbReference>
<dbReference type="GO" id="GO:0006307">
    <property type="term" value="P:DNA alkylation repair"/>
    <property type="evidence" value="ECO:0007669"/>
    <property type="project" value="TreeGrafter"/>
</dbReference>
<evidence type="ECO:0000259" key="5">
    <source>
        <dbReference type="SMART" id="SM00478"/>
    </source>
</evidence>
<dbReference type="AlphaFoldDB" id="A0A852U3W0"/>
<dbReference type="GO" id="GO:0032993">
    <property type="term" value="C:protein-DNA complex"/>
    <property type="evidence" value="ECO:0007669"/>
    <property type="project" value="TreeGrafter"/>
</dbReference>
<dbReference type="SUPFAM" id="SSF48150">
    <property type="entry name" value="DNA-glycosylase"/>
    <property type="match status" value="1"/>
</dbReference>
<keyword evidence="8" id="KW-1185">Reference proteome</keyword>
<dbReference type="GO" id="GO:0008725">
    <property type="term" value="F:DNA-3-methyladenine glycosylase activity"/>
    <property type="evidence" value="ECO:0007669"/>
    <property type="project" value="TreeGrafter"/>
</dbReference>
<accession>A0A852U3W0</accession>
<dbReference type="Gene3D" id="1.10.1670.10">
    <property type="entry name" value="Helix-hairpin-Helix base-excision DNA repair enzymes (C-terminal)"/>
    <property type="match status" value="1"/>
</dbReference>
<dbReference type="SMART" id="SM01009">
    <property type="entry name" value="AlkA_N"/>
    <property type="match status" value="1"/>
</dbReference>
<keyword evidence="3" id="KW-0227">DNA damage</keyword>
<dbReference type="Pfam" id="PF00730">
    <property type="entry name" value="HhH-GPD"/>
    <property type="match status" value="1"/>
</dbReference>
<dbReference type="GO" id="GO:0005737">
    <property type="term" value="C:cytoplasm"/>
    <property type="evidence" value="ECO:0007669"/>
    <property type="project" value="TreeGrafter"/>
</dbReference>
<dbReference type="InterPro" id="IPR010316">
    <property type="entry name" value="AlkA_N"/>
</dbReference>
<protein>
    <recommendedName>
        <fullName evidence="2">DNA-3-methyladenine glycosylase II</fullName>
        <ecNumber evidence="2">3.2.2.21</ecNumber>
    </recommendedName>
</protein>
<dbReference type="InterPro" id="IPR023170">
    <property type="entry name" value="HhH_base_excis_C"/>
</dbReference>
<dbReference type="GO" id="GO:0032131">
    <property type="term" value="F:alkylated DNA binding"/>
    <property type="evidence" value="ECO:0007669"/>
    <property type="project" value="TreeGrafter"/>
</dbReference>
<organism evidence="7 8">
    <name type="scientific">Spinactinospora alkalitolerans</name>
    <dbReference type="NCBI Taxonomy" id="687207"/>
    <lineage>
        <taxon>Bacteria</taxon>
        <taxon>Bacillati</taxon>
        <taxon>Actinomycetota</taxon>
        <taxon>Actinomycetes</taxon>
        <taxon>Streptosporangiales</taxon>
        <taxon>Nocardiopsidaceae</taxon>
        <taxon>Spinactinospora</taxon>
    </lineage>
</organism>
<evidence type="ECO:0000313" key="8">
    <source>
        <dbReference type="Proteomes" id="UP000589036"/>
    </source>
</evidence>
<dbReference type="InterPro" id="IPR003265">
    <property type="entry name" value="HhH-GPD_domain"/>
</dbReference>
<sequence>MEMHTEPVRVPMRAPFAADALFGFLATRAVAGVEAGDGSVYRRTLRLPHGPGALEARWRRDGHALDCRVYAADPRDLADALGAPHRIFDTAADPARIDARLGRDPVLAPLVERAPGTRSPGQADGFEMAVRAVLGQQVSVASARTVAAGLTARYGTPLGAPVMGLTHLFPSPDALAAADPADLPMPAGRKRALLGLARAVADGEIDLGPDADVEEAAARMLALPGIGPWTVGYVRMRAFGDGDAFLPTDIGVRNALRRLGRSGDPKSAEELARNWTPFRSYALHHLWAAAARPGPAAATEEESP</sequence>
<evidence type="ECO:0000313" key="7">
    <source>
        <dbReference type="EMBL" id="NYE50175.1"/>
    </source>
</evidence>
<dbReference type="InterPro" id="IPR037046">
    <property type="entry name" value="AlkA_N_sf"/>
</dbReference>
<feature type="domain" description="DNA-3-methyladenine glycosylase AlkA N-terminal" evidence="6">
    <location>
        <begin position="7"/>
        <end position="124"/>
    </location>
</feature>
<dbReference type="GO" id="GO:0006285">
    <property type="term" value="P:base-excision repair, AP site formation"/>
    <property type="evidence" value="ECO:0007669"/>
    <property type="project" value="TreeGrafter"/>
</dbReference>
<evidence type="ECO:0000256" key="2">
    <source>
        <dbReference type="ARBA" id="ARBA00012000"/>
    </source>
</evidence>
<dbReference type="Gene3D" id="1.10.340.30">
    <property type="entry name" value="Hypothetical protein, domain 2"/>
    <property type="match status" value="1"/>
</dbReference>
<proteinExistence type="predicted"/>
<dbReference type="SMART" id="SM00478">
    <property type="entry name" value="ENDO3c"/>
    <property type="match status" value="1"/>
</dbReference>
<evidence type="ECO:0000259" key="6">
    <source>
        <dbReference type="SMART" id="SM01009"/>
    </source>
</evidence>
<dbReference type="PANTHER" id="PTHR43003">
    <property type="entry name" value="DNA-3-METHYLADENINE GLYCOSYLASE"/>
    <property type="match status" value="1"/>
</dbReference>
<dbReference type="InterPro" id="IPR011257">
    <property type="entry name" value="DNA_glycosylase"/>
</dbReference>
<gene>
    <name evidence="7" type="ORF">HDA32_005295</name>
</gene>
<dbReference type="EMBL" id="JACCCC010000001">
    <property type="protein sequence ID" value="NYE50175.1"/>
    <property type="molecule type" value="Genomic_DNA"/>
</dbReference>
<comment type="catalytic activity">
    <reaction evidence="1">
        <text>Hydrolysis of alkylated DNA, releasing 3-methyladenine, 3-methylguanine, 7-methylguanine and 7-methyladenine.</text>
        <dbReference type="EC" id="3.2.2.21"/>
    </reaction>
</comment>
<dbReference type="GO" id="GO:0043916">
    <property type="term" value="F:DNA-7-methylguanine glycosylase activity"/>
    <property type="evidence" value="ECO:0007669"/>
    <property type="project" value="TreeGrafter"/>
</dbReference>
<dbReference type="SUPFAM" id="SSF55945">
    <property type="entry name" value="TATA-box binding protein-like"/>
    <property type="match status" value="1"/>
</dbReference>
<dbReference type="Gene3D" id="3.30.310.20">
    <property type="entry name" value="DNA-3-methyladenine glycosylase AlkA, N-terminal domain"/>
    <property type="match status" value="1"/>
</dbReference>
<dbReference type="Pfam" id="PF06029">
    <property type="entry name" value="AlkA_N"/>
    <property type="match status" value="1"/>
</dbReference>
<feature type="domain" description="HhH-GPD" evidence="5">
    <location>
        <begin position="134"/>
        <end position="291"/>
    </location>
</feature>
<evidence type="ECO:0000256" key="4">
    <source>
        <dbReference type="ARBA" id="ARBA00023204"/>
    </source>
</evidence>
<dbReference type="InterPro" id="IPR051912">
    <property type="entry name" value="Alkylbase_DNA_Glycosylase/TA"/>
</dbReference>
<name>A0A852U3W0_9ACTN</name>
<dbReference type="PANTHER" id="PTHR43003:SF13">
    <property type="entry name" value="DNA-3-METHYLADENINE GLYCOSYLASE 2"/>
    <property type="match status" value="1"/>
</dbReference>
<evidence type="ECO:0000256" key="1">
    <source>
        <dbReference type="ARBA" id="ARBA00000086"/>
    </source>
</evidence>